<dbReference type="OrthoDB" id="9795712at2"/>
<dbReference type="RefSeq" id="WP_109014284.1">
    <property type="nucleotide sequence ID" value="NZ_BDOQ01000002.1"/>
</dbReference>
<dbReference type="AlphaFoldDB" id="A0A2R5F3K5"/>
<sequence length="298" mass="32364">MALSQYDVLIVGGGPSGLTTALYLARFRRNVLVVDDGNSRAVKIPRSHNMPGYPEGVMGAELVAAIRKQAAHYGVGFQSGRIVSQRKTEQGFSAELQSGEEIAARELVLATGASDIEPPMPYFMDAVRCGALRYCPVCDGYEVIGQMVGVLTDNAHGIREALYLRNFTHRLKLFFTQPFDLSAEHRLALQEAGIEIVEHPVDSIRQWNGDVVLRCGENESRCDSVYSALGMRVHSELAQDADLDDDGYIQTDAHQMTNIEGLYAVGDVSQGLNQISVAIGNGAKAAASIHLALGRAWK</sequence>
<protein>
    <submittedName>
        <fullName evidence="4">Thioredoxin reductase (NADPH)</fullName>
        <ecNumber evidence="4">1.8.1.9</ecNumber>
    </submittedName>
</protein>
<name>A0A2R5F3K5_9PROT</name>
<dbReference type="InterPro" id="IPR050097">
    <property type="entry name" value="Ferredoxin-NADP_redctase_2"/>
</dbReference>
<comment type="caution">
    <text evidence="4">The sequence shown here is derived from an EMBL/GenBank/DDBJ whole genome shotgun (WGS) entry which is preliminary data.</text>
</comment>
<dbReference type="Pfam" id="PF07992">
    <property type="entry name" value="Pyr_redox_2"/>
    <property type="match status" value="1"/>
</dbReference>
<dbReference type="InterPro" id="IPR023753">
    <property type="entry name" value="FAD/NAD-binding_dom"/>
</dbReference>
<evidence type="ECO:0000313" key="4">
    <source>
        <dbReference type="EMBL" id="GBG13076.1"/>
    </source>
</evidence>
<keyword evidence="5" id="KW-1185">Reference proteome</keyword>
<dbReference type="InterPro" id="IPR036188">
    <property type="entry name" value="FAD/NAD-bd_sf"/>
</dbReference>
<evidence type="ECO:0000313" key="5">
    <source>
        <dbReference type="Proteomes" id="UP000245081"/>
    </source>
</evidence>
<dbReference type="PANTHER" id="PTHR48105">
    <property type="entry name" value="THIOREDOXIN REDUCTASE 1-RELATED-RELATED"/>
    <property type="match status" value="1"/>
</dbReference>
<evidence type="ECO:0000256" key="1">
    <source>
        <dbReference type="ARBA" id="ARBA00022630"/>
    </source>
</evidence>
<dbReference type="Gene3D" id="3.50.50.60">
    <property type="entry name" value="FAD/NAD(P)-binding domain"/>
    <property type="match status" value="2"/>
</dbReference>
<dbReference type="PRINTS" id="PR00469">
    <property type="entry name" value="PNDRDTASEII"/>
</dbReference>
<dbReference type="SUPFAM" id="SSF51905">
    <property type="entry name" value="FAD/NAD(P)-binding domain"/>
    <property type="match status" value="1"/>
</dbReference>
<gene>
    <name evidence="4" type="primary">trxB</name>
    <name evidence="4" type="ORF">NMK_0614</name>
</gene>
<dbReference type="EC" id="1.8.1.9" evidence="4"/>
<feature type="domain" description="FAD/NAD(P)-binding" evidence="3">
    <location>
        <begin position="6"/>
        <end position="282"/>
    </location>
</feature>
<organism evidence="4 5">
    <name type="scientific">Novimethylophilus kurashikiensis</name>
    <dbReference type="NCBI Taxonomy" id="1825523"/>
    <lineage>
        <taxon>Bacteria</taxon>
        <taxon>Pseudomonadati</taxon>
        <taxon>Pseudomonadota</taxon>
        <taxon>Betaproteobacteria</taxon>
        <taxon>Nitrosomonadales</taxon>
        <taxon>Methylophilaceae</taxon>
        <taxon>Novimethylophilus</taxon>
    </lineage>
</organism>
<dbReference type="Proteomes" id="UP000245081">
    <property type="component" value="Unassembled WGS sequence"/>
</dbReference>
<evidence type="ECO:0000256" key="2">
    <source>
        <dbReference type="ARBA" id="ARBA00023002"/>
    </source>
</evidence>
<keyword evidence="1" id="KW-0285">Flavoprotein</keyword>
<proteinExistence type="predicted"/>
<evidence type="ECO:0000259" key="3">
    <source>
        <dbReference type="Pfam" id="PF07992"/>
    </source>
</evidence>
<accession>A0A2R5F3K5</accession>
<dbReference type="PRINTS" id="PR00368">
    <property type="entry name" value="FADPNR"/>
</dbReference>
<reference evidence="4 5" key="1">
    <citation type="journal article" date="2018" name="Environ. Microbiol.">
        <title>Isolation and genomic characterization of Novimethylophilus kurashikiensis gen. nov. sp. nov., a new lanthanide-dependent methylotrophic species of Methylophilaceae.</title>
        <authorList>
            <person name="Lv H."/>
            <person name="Sahin N."/>
            <person name="Tani A."/>
        </authorList>
    </citation>
    <scope>NUCLEOTIDE SEQUENCE [LARGE SCALE GENOMIC DNA]</scope>
    <source>
        <strain evidence="4 5">La2-4</strain>
    </source>
</reference>
<dbReference type="EMBL" id="BDOQ01000002">
    <property type="protein sequence ID" value="GBG13076.1"/>
    <property type="molecule type" value="Genomic_DNA"/>
</dbReference>
<dbReference type="GO" id="GO:0004791">
    <property type="term" value="F:thioredoxin-disulfide reductase (NADPH) activity"/>
    <property type="evidence" value="ECO:0007669"/>
    <property type="project" value="UniProtKB-EC"/>
</dbReference>
<keyword evidence="2 4" id="KW-0560">Oxidoreductase</keyword>